<evidence type="ECO:0000256" key="1">
    <source>
        <dbReference type="SAM" id="MobiDB-lite"/>
    </source>
</evidence>
<gene>
    <name evidence="3" type="ORF">L207DRAFT_511629</name>
</gene>
<proteinExistence type="predicted"/>
<keyword evidence="2" id="KW-0732">Signal</keyword>
<evidence type="ECO:0000313" key="3">
    <source>
        <dbReference type="EMBL" id="PMD41867.1"/>
    </source>
</evidence>
<feature type="region of interest" description="Disordered" evidence="1">
    <location>
        <begin position="201"/>
        <end position="295"/>
    </location>
</feature>
<name>A0A2J6RTM4_HYAVF</name>
<sequence length="335" mass="33266">MLTLAAQVFFLVALVRASEFPLLPRSGPCDSSGPDYSERVCGDICLPVGQFCCGNIPAPPSLLYACPIGTVCNDYGINNSDYLARCCEGQYNPPIGALASCQVVPLFPSTSYISGTATAPITAPSSTACGAEVNAEGYGYRDCGNICLDVESICCGFIPGTNKAWSCSVGQACLTSGYAPGNCVDASGYIVPGTTFVASNTTVASSPPSTTTTSTVSLSTPTTTSSSVLTTSSTGGSTTTSSSGLTTSSAGGSTTTSESASITAQSTSSSTTSQLPISTTSMVGTGSSSPGTATSSPSLLAFTGAATRHGPIENGVVYVLGGLIVGAAAGDLGLF</sequence>
<dbReference type="Proteomes" id="UP000235786">
    <property type="component" value="Unassembled WGS sequence"/>
</dbReference>
<dbReference type="OrthoDB" id="3598915at2759"/>
<evidence type="ECO:0000313" key="4">
    <source>
        <dbReference type="Proteomes" id="UP000235786"/>
    </source>
</evidence>
<protein>
    <submittedName>
        <fullName evidence="3">Uncharacterized protein</fullName>
    </submittedName>
</protein>
<keyword evidence="4" id="KW-1185">Reference proteome</keyword>
<organism evidence="3 4">
    <name type="scientific">Hyaloscypha variabilis (strain UAMH 11265 / GT02V1 / F)</name>
    <name type="common">Meliniomyces variabilis</name>
    <dbReference type="NCBI Taxonomy" id="1149755"/>
    <lineage>
        <taxon>Eukaryota</taxon>
        <taxon>Fungi</taxon>
        <taxon>Dikarya</taxon>
        <taxon>Ascomycota</taxon>
        <taxon>Pezizomycotina</taxon>
        <taxon>Leotiomycetes</taxon>
        <taxon>Helotiales</taxon>
        <taxon>Hyaloscyphaceae</taxon>
        <taxon>Hyaloscypha</taxon>
        <taxon>Hyaloscypha variabilis</taxon>
    </lineage>
</organism>
<feature type="signal peptide" evidence="2">
    <location>
        <begin position="1"/>
        <end position="17"/>
    </location>
</feature>
<dbReference type="AlphaFoldDB" id="A0A2J6RTM4"/>
<dbReference type="EMBL" id="KZ613944">
    <property type="protein sequence ID" value="PMD41867.1"/>
    <property type="molecule type" value="Genomic_DNA"/>
</dbReference>
<feature type="chain" id="PRO_5014400268" evidence="2">
    <location>
        <begin position="18"/>
        <end position="335"/>
    </location>
</feature>
<accession>A0A2J6RTM4</accession>
<evidence type="ECO:0000256" key="2">
    <source>
        <dbReference type="SAM" id="SignalP"/>
    </source>
</evidence>
<reference evidence="3 4" key="1">
    <citation type="submission" date="2016-04" db="EMBL/GenBank/DDBJ databases">
        <title>A degradative enzymes factory behind the ericoid mycorrhizal symbiosis.</title>
        <authorList>
            <consortium name="DOE Joint Genome Institute"/>
            <person name="Martino E."/>
            <person name="Morin E."/>
            <person name="Grelet G."/>
            <person name="Kuo A."/>
            <person name="Kohler A."/>
            <person name="Daghino S."/>
            <person name="Barry K."/>
            <person name="Choi C."/>
            <person name="Cichocki N."/>
            <person name="Clum A."/>
            <person name="Copeland A."/>
            <person name="Hainaut M."/>
            <person name="Haridas S."/>
            <person name="Labutti K."/>
            <person name="Lindquist E."/>
            <person name="Lipzen A."/>
            <person name="Khouja H.-R."/>
            <person name="Murat C."/>
            <person name="Ohm R."/>
            <person name="Olson A."/>
            <person name="Spatafora J."/>
            <person name="Veneault-Fourrey C."/>
            <person name="Henrissat B."/>
            <person name="Grigoriev I."/>
            <person name="Martin F."/>
            <person name="Perotto S."/>
        </authorList>
    </citation>
    <scope>NUCLEOTIDE SEQUENCE [LARGE SCALE GENOMIC DNA]</scope>
    <source>
        <strain evidence="3 4">F</strain>
    </source>
</reference>